<dbReference type="EMBL" id="CP106735">
    <property type="protein sequence ID" value="UXX79319.1"/>
    <property type="molecule type" value="Genomic_DNA"/>
</dbReference>
<dbReference type="Pfam" id="PF13568">
    <property type="entry name" value="OMP_b-brl_2"/>
    <property type="match status" value="1"/>
</dbReference>
<evidence type="ECO:0000259" key="1">
    <source>
        <dbReference type="Pfam" id="PF13568"/>
    </source>
</evidence>
<protein>
    <submittedName>
        <fullName evidence="2">PorT family protein</fullName>
    </submittedName>
</protein>
<reference evidence="2" key="1">
    <citation type="submission" date="2022-10" db="EMBL/GenBank/DDBJ databases">
        <title>Comparative genomics and taxonomic characterization of three novel marine species of genus Reichenbachiella exhibiting antioxidant and polysaccharide degradation activities.</title>
        <authorList>
            <person name="Muhammad N."/>
            <person name="Lee Y.-J."/>
            <person name="Ko J."/>
            <person name="Kim S.-G."/>
        </authorList>
    </citation>
    <scope>NUCLEOTIDE SEQUENCE</scope>
    <source>
        <strain evidence="2">Wsw4-B4</strain>
    </source>
</reference>
<evidence type="ECO:0000313" key="3">
    <source>
        <dbReference type="Proteomes" id="UP001062165"/>
    </source>
</evidence>
<proteinExistence type="predicted"/>
<accession>A0ABY6CZG1</accession>
<name>A0ABY6CZG1_9BACT</name>
<dbReference type="RefSeq" id="WP_263051062.1">
    <property type="nucleotide sequence ID" value="NZ_CP106735.1"/>
</dbReference>
<dbReference type="InterPro" id="IPR011250">
    <property type="entry name" value="OMP/PagP_B-barrel"/>
</dbReference>
<organism evidence="2 3">
    <name type="scientific">Reichenbachiella carrageenanivorans</name>
    <dbReference type="NCBI Taxonomy" id="2979869"/>
    <lineage>
        <taxon>Bacteria</taxon>
        <taxon>Pseudomonadati</taxon>
        <taxon>Bacteroidota</taxon>
        <taxon>Cytophagia</taxon>
        <taxon>Cytophagales</taxon>
        <taxon>Reichenbachiellaceae</taxon>
        <taxon>Reichenbachiella</taxon>
    </lineage>
</organism>
<dbReference type="SUPFAM" id="SSF56925">
    <property type="entry name" value="OMPA-like"/>
    <property type="match status" value="1"/>
</dbReference>
<gene>
    <name evidence="2" type="ORF">N7E81_18360</name>
</gene>
<dbReference type="Proteomes" id="UP001062165">
    <property type="component" value="Chromosome"/>
</dbReference>
<feature type="domain" description="Outer membrane protein beta-barrel" evidence="1">
    <location>
        <begin position="130"/>
        <end position="313"/>
    </location>
</feature>
<dbReference type="InterPro" id="IPR025665">
    <property type="entry name" value="Beta-barrel_OMP_2"/>
</dbReference>
<evidence type="ECO:0000313" key="2">
    <source>
        <dbReference type="EMBL" id="UXX79319.1"/>
    </source>
</evidence>
<sequence length="379" mass="42946">MMNRLKSTVFIFGILMCWSGTEVLAQDRQLNCTQKLNQAEDMFDAGNLSEIPDLLNSSRGKCFGKNGFSKEEKIRAYRLLALVHLFNDNGPEAEDAVINLLIADPEHPLSPDDPIELKYLFDKYRSDPIFRIGIKAGANQTYVKSIGEYGSYSNINEVSKEFKPGVGLQAELTFEYTLIDNLEIISGIGWGLNSYEISYNSITSLGEEYPTSTDFKVTLTETQNQLKAPLILRYGYPIKNIMPYVTAGLSVDYLLVSKISGSRSGTATRQLTSLSLLEDDMRKKLNWSYFGGMGMKLKTKTNFVLIEARYNMGGSNTVRTKYRYNNEKLLFDMAHVDDDKILNNLSLSVGYIWSIYKPKKYSNKKLEKLSGKKKRKLDE</sequence>
<keyword evidence="3" id="KW-1185">Reference proteome</keyword>